<protein>
    <submittedName>
        <fullName evidence="6">Efflux RND transporter periplasmic adaptor subunit</fullName>
    </submittedName>
</protein>
<dbReference type="Pfam" id="PF25973">
    <property type="entry name" value="BSH_CzcB"/>
    <property type="match status" value="1"/>
</dbReference>
<comment type="similarity">
    <text evidence="1">Belongs to the membrane fusion protein (MFP) (TC 8.A.1) family.</text>
</comment>
<organism evidence="6 7">
    <name type="scientific">Blastopirellula sediminis</name>
    <dbReference type="NCBI Taxonomy" id="2894196"/>
    <lineage>
        <taxon>Bacteria</taxon>
        <taxon>Pseudomonadati</taxon>
        <taxon>Planctomycetota</taxon>
        <taxon>Planctomycetia</taxon>
        <taxon>Pirellulales</taxon>
        <taxon>Pirellulaceae</taxon>
        <taxon>Blastopirellula</taxon>
    </lineage>
</organism>
<sequence length="494" mass="53943">MSASPNLVTRSPMMATVSKVLSSLFVLSLLGAGWLAVHHMDTEGADHAEESTADVEAPIADRVTLTEGKLASAGLAFGLAEPHAIQHIHEVPGRIGYDQSHHIEVRSPIDGVLAKVLVKTGEVVDVGQTIAKISSPEIGQARAELMRQDSQEKLVAARYDRAKDVAANVRQFASMLEDRIDAAELETAFENRTIGDYRQTLQPAYVKYRLASELLENVRPLTGTGALSGRTIRERDAEYQVAMAEYQAARDQAIFDSTQAEREAHAELDNARRQTEIAREQLNAMLGGAKYVSSAEDDLSTLDIRSPIAGTVESRKFAENERVYRADGLFVIANTDKLYVSADIREQDWPAVSIEPGAEILVSVPALPDTQMTARVHYVGREVHADTNAVPLVAVIANQNGVLRPGMFARVSLPVGKPKTVLAVRPEAIFQHDNRDFVFVAVSDSEFQPTPVVCGDLRSEDWVEVQSGLTAGQRVVEKGVFVLKSEWLLEGEGE</sequence>
<evidence type="ECO:0000256" key="2">
    <source>
        <dbReference type="ARBA" id="ARBA00022448"/>
    </source>
</evidence>
<dbReference type="InterPro" id="IPR011053">
    <property type="entry name" value="Single_hybrid_motif"/>
</dbReference>
<keyword evidence="2" id="KW-0813">Transport</keyword>
<dbReference type="CDD" id="cd06849">
    <property type="entry name" value="lipoyl_domain"/>
    <property type="match status" value="1"/>
</dbReference>
<evidence type="ECO:0000259" key="3">
    <source>
        <dbReference type="Pfam" id="PF25954"/>
    </source>
</evidence>
<feature type="domain" description="CzcB-like barrel-sandwich hybrid" evidence="4">
    <location>
        <begin position="104"/>
        <end position="334"/>
    </location>
</feature>
<dbReference type="NCBIfam" id="TIGR01730">
    <property type="entry name" value="RND_mfp"/>
    <property type="match status" value="1"/>
</dbReference>
<dbReference type="AlphaFoldDB" id="A0A9X1MHJ0"/>
<dbReference type="GO" id="GO:0016020">
    <property type="term" value="C:membrane"/>
    <property type="evidence" value="ECO:0007669"/>
    <property type="project" value="InterPro"/>
</dbReference>
<dbReference type="InterPro" id="IPR051909">
    <property type="entry name" value="MFP_Cation_Efflux"/>
</dbReference>
<dbReference type="InterPro" id="IPR006143">
    <property type="entry name" value="RND_pump_MFP"/>
</dbReference>
<dbReference type="EMBL" id="JAJKFT010000002">
    <property type="protein sequence ID" value="MCC9627218.1"/>
    <property type="molecule type" value="Genomic_DNA"/>
</dbReference>
<dbReference type="PANTHER" id="PTHR30097">
    <property type="entry name" value="CATION EFFLUX SYSTEM PROTEIN CUSB"/>
    <property type="match status" value="1"/>
</dbReference>
<dbReference type="FunFam" id="2.40.30.170:FF:000010">
    <property type="entry name" value="Efflux RND transporter periplasmic adaptor subunit"/>
    <property type="match status" value="1"/>
</dbReference>
<dbReference type="Gene3D" id="2.40.30.170">
    <property type="match status" value="1"/>
</dbReference>
<evidence type="ECO:0000313" key="7">
    <source>
        <dbReference type="Proteomes" id="UP001139103"/>
    </source>
</evidence>
<dbReference type="Pfam" id="PF25975">
    <property type="entry name" value="CzcB_C"/>
    <property type="match status" value="1"/>
</dbReference>
<accession>A0A9X1MHJ0</accession>
<feature type="domain" description="CusB-like beta-barrel" evidence="3">
    <location>
        <begin position="340"/>
        <end position="413"/>
    </location>
</feature>
<dbReference type="PANTHER" id="PTHR30097:SF4">
    <property type="entry name" value="SLR6042 PROTEIN"/>
    <property type="match status" value="1"/>
</dbReference>
<comment type="caution">
    <text evidence="6">The sequence shown here is derived from an EMBL/GenBank/DDBJ whole genome shotgun (WGS) entry which is preliminary data.</text>
</comment>
<dbReference type="InterPro" id="IPR058649">
    <property type="entry name" value="CzcB_C"/>
</dbReference>
<dbReference type="Gene3D" id="2.40.420.20">
    <property type="match status" value="1"/>
</dbReference>
<evidence type="ECO:0000313" key="6">
    <source>
        <dbReference type="EMBL" id="MCC9627218.1"/>
    </source>
</evidence>
<dbReference type="Pfam" id="PF25954">
    <property type="entry name" value="Beta-barrel_RND_2"/>
    <property type="match status" value="1"/>
</dbReference>
<evidence type="ECO:0000259" key="5">
    <source>
        <dbReference type="Pfam" id="PF25975"/>
    </source>
</evidence>
<dbReference type="SUPFAM" id="SSF51230">
    <property type="entry name" value="Single hybrid motif"/>
    <property type="match status" value="1"/>
</dbReference>
<reference evidence="6" key="1">
    <citation type="submission" date="2021-11" db="EMBL/GenBank/DDBJ databases">
        <title>Genome sequence.</title>
        <authorList>
            <person name="Sun Q."/>
        </authorList>
    </citation>
    <scope>NUCLEOTIDE SEQUENCE</scope>
    <source>
        <strain evidence="6">JC732</strain>
    </source>
</reference>
<dbReference type="InterPro" id="IPR058647">
    <property type="entry name" value="BSH_CzcB-like"/>
</dbReference>
<dbReference type="Proteomes" id="UP001139103">
    <property type="component" value="Unassembled WGS sequence"/>
</dbReference>
<evidence type="ECO:0000256" key="1">
    <source>
        <dbReference type="ARBA" id="ARBA00009477"/>
    </source>
</evidence>
<evidence type="ECO:0000259" key="4">
    <source>
        <dbReference type="Pfam" id="PF25973"/>
    </source>
</evidence>
<dbReference type="GO" id="GO:0022857">
    <property type="term" value="F:transmembrane transporter activity"/>
    <property type="evidence" value="ECO:0007669"/>
    <property type="project" value="InterPro"/>
</dbReference>
<feature type="domain" description="CzcB-like C-terminal circularly permuted SH3-like" evidence="5">
    <location>
        <begin position="422"/>
        <end position="484"/>
    </location>
</feature>
<gene>
    <name evidence="6" type="ORF">LOC68_02245</name>
</gene>
<dbReference type="GO" id="GO:0015679">
    <property type="term" value="P:plasma membrane copper ion transport"/>
    <property type="evidence" value="ECO:0007669"/>
    <property type="project" value="TreeGrafter"/>
</dbReference>
<dbReference type="RefSeq" id="WP_230215184.1">
    <property type="nucleotide sequence ID" value="NZ_JAJKFT010000002.1"/>
</dbReference>
<dbReference type="Gene3D" id="2.40.50.100">
    <property type="match status" value="1"/>
</dbReference>
<proteinExistence type="inferred from homology"/>
<dbReference type="GO" id="GO:0060003">
    <property type="term" value="P:copper ion export"/>
    <property type="evidence" value="ECO:0007669"/>
    <property type="project" value="TreeGrafter"/>
</dbReference>
<name>A0A9X1MHJ0_9BACT</name>
<keyword evidence="7" id="KW-1185">Reference proteome</keyword>
<dbReference type="SUPFAM" id="SSF111369">
    <property type="entry name" value="HlyD-like secretion proteins"/>
    <property type="match status" value="1"/>
</dbReference>
<dbReference type="InterPro" id="IPR058792">
    <property type="entry name" value="Beta-barrel_RND_2"/>
</dbReference>
<dbReference type="GO" id="GO:0030313">
    <property type="term" value="C:cell envelope"/>
    <property type="evidence" value="ECO:0007669"/>
    <property type="project" value="TreeGrafter"/>
</dbReference>